<evidence type="ECO:0000313" key="3">
    <source>
        <dbReference type="EMBL" id="SDS51136.1"/>
    </source>
</evidence>
<dbReference type="STRING" id="117157.SAMN04489717_2924"/>
<accession>A0A1H1STT0</accession>
<evidence type="ECO:0000256" key="1">
    <source>
        <dbReference type="SAM" id="Phobius"/>
    </source>
</evidence>
<dbReference type="PANTHER" id="PTHR43685:SF14">
    <property type="entry name" value="GLYCOSYLTRANSFERASE 2-LIKE DOMAIN-CONTAINING PROTEIN"/>
    <property type="match status" value="1"/>
</dbReference>
<keyword evidence="1" id="KW-1133">Transmembrane helix</keyword>
<proteinExistence type="predicted"/>
<dbReference type="InterPro" id="IPR001173">
    <property type="entry name" value="Glyco_trans_2-like"/>
</dbReference>
<dbReference type="AlphaFoldDB" id="A0A1H1STT0"/>
<keyword evidence="4" id="KW-1185">Reference proteome</keyword>
<dbReference type="InterPro" id="IPR029044">
    <property type="entry name" value="Nucleotide-diphossugar_trans"/>
</dbReference>
<organism evidence="3 4">
    <name type="scientific">Actinopolymorpha singaporensis</name>
    <dbReference type="NCBI Taxonomy" id="117157"/>
    <lineage>
        <taxon>Bacteria</taxon>
        <taxon>Bacillati</taxon>
        <taxon>Actinomycetota</taxon>
        <taxon>Actinomycetes</taxon>
        <taxon>Propionibacteriales</taxon>
        <taxon>Actinopolymorphaceae</taxon>
        <taxon>Actinopolymorpha</taxon>
    </lineage>
</organism>
<dbReference type="InterPro" id="IPR050834">
    <property type="entry name" value="Glycosyltransf_2"/>
</dbReference>
<dbReference type="EMBL" id="LT629732">
    <property type="protein sequence ID" value="SDS51136.1"/>
    <property type="molecule type" value="Genomic_DNA"/>
</dbReference>
<dbReference type="SUPFAM" id="SSF53448">
    <property type="entry name" value="Nucleotide-diphospho-sugar transferases"/>
    <property type="match status" value="1"/>
</dbReference>
<name>A0A1H1STT0_9ACTN</name>
<gene>
    <name evidence="3" type="ORF">SAMN04489717_2924</name>
</gene>
<feature type="transmembrane region" description="Helical" evidence="1">
    <location>
        <begin position="255"/>
        <end position="276"/>
    </location>
</feature>
<dbReference type="RefSeq" id="WP_277869298.1">
    <property type="nucleotide sequence ID" value="NZ_LT629732.1"/>
</dbReference>
<dbReference type="GO" id="GO:0016740">
    <property type="term" value="F:transferase activity"/>
    <property type="evidence" value="ECO:0007669"/>
    <property type="project" value="UniProtKB-KW"/>
</dbReference>
<dbReference type="PANTHER" id="PTHR43685">
    <property type="entry name" value="GLYCOSYLTRANSFERASE"/>
    <property type="match status" value="1"/>
</dbReference>
<protein>
    <submittedName>
        <fullName evidence="3">Glycosyltransferase, catalytic subunit of cellulose synthase and poly-beta-1,6-N-acetylglucosamine synthase</fullName>
    </submittedName>
</protein>
<feature type="transmembrane region" description="Helical" evidence="1">
    <location>
        <begin position="314"/>
        <end position="333"/>
    </location>
</feature>
<dbReference type="Gene3D" id="3.90.550.10">
    <property type="entry name" value="Spore Coat Polysaccharide Biosynthesis Protein SpsA, Chain A"/>
    <property type="match status" value="1"/>
</dbReference>
<dbReference type="CDD" id="cd02525">
    <property type="entry name" value="Succinoglycan_BP_ExoA"/>
    <property type="match status" value="1"/>
</dbReference>
<keyword evidence="1" id="KW-0812">Transmembrane</keyword>
<dbReference type="Pfam" id="PF00535">
    <property type="entry name" value="Glycos_transf_2"/>
    <property type="match status" value="1"/>
</dbReference>
<evidence type="ECO:0000313" key="4">
    <source>
        <dbReference type="Proteomes" id="UP000198983"/>
    </source>
</evidence>
<keyword evidence="1" id="KW-0472">Membrane</keyword>
<feature type="domain" description="Glycosyltransferase 2-like" evidence="2">
    <location>
        <begin position="18"/>
        <end position="184"/>
    </location>
</feature>
<keyword evidence="3" id="KW-0808">Transferase</keyword>
<evidence type="ECO:0000259" key="2">
    <source>
        <dbReference type="Pfam" id="PF00535"/>
    </source>
</evidence>
<reference evidence="3 4" key="1">
    <citation type="submission" date="2016-10" db="EMBL/GenBank/DDBJ databases">
        <authorList>
            <person name="de Groot N.N."/>
        </authorList>
    </citation>
    <scope>NUCLEOTIDE SEQUENCE [LARGE SCALE GENOMIC DNA]</scope>
    <source>
        <strain evidence="3 4">DSM 22024</strain>
    </source>
</reference>
<dbReference type="Proteomes" id="UP000198983">
    <property type="component" value="Chromosome I"/>
</dbReference>
<sequence length="348" mass="37630">MTGTPQPVTADTDWPGVSVVMPVRNEERHLRTSVGQVLAQDYPGRLELVIAVAPSRDRTQQIAEEIVAADPRVRLVQNPVGIAPTGLNAAIGQARYEVVVRVDGHGILSPGYIRRAVELLAETGADNVGGVMAAEGEPGFEEAAAKAYVSPIGLGGARFHVGGEAGPVDSVYLGVFRRETLERLGGFDDTFVRAQDWELNHRIRQAGGTVWFSPELRVTYHPRSRLSDLVRQFYLTGKWRRAIGRTHPGTFNYRYLAPPLAVLGCALGLVAGLVGLLAGLPWLLLGFVLPAGYLLLVLAASLVEGRGMSLRGRLWLPVVVATMHLTWGTGFLVSPRSLGRRTPEPART</sequence>
<feature type="transmembrane region" description="Helical" evidence="1">
    <location>
        <begin position="282"/>
        <end position="302"/>
    </location>
</feature>